<organism evidence="2 3">
    <name type="scientific">Acinetobacter indicus</name>
    <dbReference type="NCBI Taxonomy" id="756892"/>
    <lineage>
        <taxon>Bacteria</taxon>
        <taxon>Pseudomonadati</taxon>
        <taxon>Pseudomonadota</taxon>
        <taxon>Gammaproteobacteria</taxon>
        <taxon>Moraxellales</taxon>
        <taxon>Moraxellaceae</taxon>
        <taxon>Acinetobacter</taxon>
    </lineage>
</organism>
<dbReference type="RefSeq" id="WP_317305412.1">
    <property type="nucleotide sequence ID" value="NZ_JAWJYY010000001.1"/>
</dbReference>
<evidence type="ECO:0000256" key="1">
    <source>
        <dbReference type="SAM" id="MobiDB-lite"/>
    </source>
</evidence>
<proteinExistence type="predicted"/>
<feature type="compositionally biased region" description="Low complexity" evidence="1">
    <location>
        <begin position="338"/>
        <end position="357"/>
    </location>
</feature>
<gene>
    <name evidence="2" type="ORF">MSG88_02475</name>
</gene>
<name>A0AAW8YXR5_9GAMM</name>
<dbReference type="AlphaFoldDB" id="A0AAW8YXR5"/>
<sequence>MGYGDPIKFINALKFSKYQAKILSEFKNFIARLKSSIQFFLSKTGVVLPKHVQQQLNSFLPELDKLVKLADKMIPSAIKELDSALNKVRSEMINQMNKAGAKIGGGETKVLTTEARLASTARKTIPSKGHKPTPLSHYKHKKGWPDLSNSKLSWIISTFSIQRRITPKIYGPGTRVNLSRVLDKERPTTKGLFWGNKLPKNGTEWRFDCAVLSNWSDNGIYVQLTRIPTIAELKKLGIKVSENWKGLKVWEGGIAEQMDFEKGVGSKLLLPGGDTQIVIDFNHPDNIPIAEYIDKVIKIQNTNWKDAILPKDTTETVEYLLNREASKKTVQQGQILRATSSTSRANSRESSSNKADR</sequence>
<reference evidence="2" key="1">
    <citation type="submission" date="2023-10" db="EMBL/GenBank/DDBJ databases">
        <authorList>
            <person name="Sykes E.M.E."/>
            <person name="Khan I.U.H."/>
            <person name="Kumar A."/>
        </authorList>
    </citation>
    <scope>NUCLEOTIDE SEQUENCE</scope>
    <source>
        <strain evidence="2">IK5</strain>
    </source>
</reference>
<dbReference type="Proteomes" id="UP001284654">
    <property type="component" value="Unassembled WGS sequence"/>
</dbReference>
<evidence type="ECO:0000313" key="3">
    <source>
        <dbReference type="Proteomes" id="UP001284654"/>
    </source>
</evidence>
<evidence type="ECO:0000313" key="2">
    <source>
        <dbReference type="EMBL" id="MDV4314661.1"/>
    </source>
</evidence>
<dbReference type="EMBL" id="JAWJYY010000001">
    <property type="protein sequence ID" value="MDV4314661.1"/>
    <property type="molecule type" value="Genomic_DNA"/>
</dbReference>
<protein>
    <submittedName>
        <fullName evidence="2">Uncharacterized protein</fullName>
    </submittedName>
</protein>
<comment type="caution">
    <text evidence="2">The sequence shown here is derived from an EMBL/GenBank/DDBJ whole genome shotgun (WGS) entry which is preliminary data.</text>
</comment>
<accession>A0AAW8YXR5</accession>
<feature type="region of interest" description="Disordered" evidence="1">
    <location>
        <begin position="331"/>
        <end position="357"/>
    </location>
</feature>